<dbReference type="GO" id="GO:0016887">
    <property type="term" value="F:ATP hydrolysis activity"/>
    <property type="evidence" value="ECO:0007669"/>
    <property type="project" value="InterPro"/>
</dbReference>
<name>A0A7S4R314_9DINO</name>
<dbReference type="InterPro" id="IPR003959">
    <property type="entry name" value="ATPase_AAA_core"/>
</dbReference>
<dbReference type="InterPro" id="IPR027417">
    <property type="entry name" value="P-loop_NTPase"/>
</dbReference>
<protein>
    <recommendedName>
        <fullName evidence="3">AAA+ ATPase domain-containing protein</fullName>
    </recommendedName>
</protein>
<feature type="compositionally biased region" description="Pro residues" evidence="2">
    <location>
        <begin position="760"/>
        <end position="777"/>
    </location>
</feature>
<dbReference type="PRINTS" id="PR00830">
    <property type="entry name" value="ENDOLAPTASE"/>
</dbReference>
<evidence type="ECO:0000313" key="4">
    <source>
        <dbReference type="EMBL" id="CAE4600427.1"/>
    </source>
</evidence>
<dbReference type="PROSITE" id="PS00674">
    <property type="entry name" value="AAA"/>
    <property type="match status" value="1"/>
</dbReference>
<feature type="domain" description="AAA+ ATPase" evidence="3">
    <location>
        <begin position="321"/>
        <end position="682"/>
    </location>
</feature>
<dbReference type="SMART" id="SM00382">
    <property type="entry name" value="AAA"/>
    <property type="match status" value="1"/>
</dbReference>
<comment type="similarity">
    <text evidence="1">Belongs to the AAA ATPase family. BCS1 subfamily.</text>
</comment>
<dbReference type="PANTHER" id="PTHR23070">
    <property type="entry name" value="BCS1 AAA-TYPE ATPASE"/>
    <property type="match status" value="1"/>
</dbReference>
<sequence length="791" mass="87139">MDGGQQGGGFGGAEAVGAMSALRTGNMILDMIIAMCIPVIFKFMFDAIGNLANMYRSGDVQLSYLWTGPMCERVISHKTVLDMWGDTNSTDRDTRNNVLIKAIQLYLDKKNTRMKRAKVMLTSMTEIERPCWWRDDEDADEKTPAGKLKKYKLLQKAPNYVWQPIGTYGAKPLEMPAGGSASKDTPPTILTGEPALVELRVEESEEDKGQKAEKTVSTLQYRLRSRSFHAIDSFINEAYQWYLGELKQMEDNSRYLYEMQMGPSSKSSDRDEGGRRAYKRYKLSGEKTFSSLFFDEKDTLLKILKDFTTKTGKYRISGYPHKLGLLLHGPPGTGKTSLIKAMAQHTNRSIVNVPLARISTNQELMDIMFDQQYMVLGEEVPIKLGFKDVIFVMEDVDAASKVVHRRDGKTTAAVTCTETIEAPTPKTPWELLVESNEDDCRELVKMLMEKSSRLKQAALSSKVLCGKARLVAGPPQLGVLVSAGMQEGCESEGKGFSEKGREAKEAMDSICEGMETAERFIKPHARTLKALVEAGAEVDAAFEDELLGLTPGKKDLVPLPLTRVMSSGGAPEAPKEDEDEAPAMDAQLTMAMISSLMGPPAGGASGSGGEDGAAATSMGPLLSAPTSNKDKLNLSGLLNVLDGVVDTPERILIMTTNHPEHLDPALIRPGRIDKKILLGYMAPQHICGMIEHYFRDTLPDKLEQTQRDRVKCAILGNVSQGLPAVQLTPAQVEQLAAEHDEVEDMIRALEAKGRPFIQEHPPPPQEEQPADPKPPSRPLFKTSSTKVYFDQ</sequence>
<dbReference type="SUPFAM" id="SSF52540">
    <property type="entry name" value="P-loop containing nucleoside triphosphate hydrolases"/>
    <property type="match status" value="1"/>
</dbReference>
<dbReference type="AlphaFoldDB" id="A0A7S4R314"/>
<evidence type="ECO:0000256" key="2">
    <source>
        <dbReference type="SAM" id="MobiDB-lite"/>
    </source>
</evidence>
<feature type="compositionally biased region" description="Polar residues" evidence="2">
    <location>
        <begin position="781"/>
        <end position="791"/>
    </location>
</feature>
<proteinExistence type="inferred from homology"/>
<reference evidence="4" key="1">
    <citation type="submission" date="2021-01" db="EMBL/GenBank/DDBJ databases">
        <authorList>
            <person name="Corre E."/>
            <person name="Pelletier E."/>
            <person name="Niang G."/>
            <person name="Scheremetjew M."/>
            <person name="Finn R."/>
            <person name="Kale V."/>
            <person name="Holt S."/>
            <person name="Cochrane G."/>
            <person name="Meng A."/>
            <person name="Brown T."/>
            <person name="Cohen L."/>
        </authorList>
    </citation>
    <scope>NUCLEOTIDE SEQUENCE</scope>
    <source>
        <strain evidence="4">CCMP3105</strain>
    </source>
</reference>
<dbReference type="Pfam" id="PF00004">
    <property type="entry name" value="AAA"/>
    <property type="match status" value="2"/>
</dbReference>
<feature type="region of interest" description="Disordered" evidence="2">
    <location>
        <begin position="751"/>
        <end position="791"/>
    </location>
</feature>
<organism evidence="4">
    <name type="scientific">Alexandrium monilatum</name>
    <dbReference type="NCBI Taxonomy" id="311494"/>
    <lineage>
        <taxon>Eukaryota</taxon>
        <taxon>Sar</taxon>
        <taxon>Alveolata</taxon>
        <taxon>Dinophyceae</taxon>
        <taxon>Gonyaulacales</taxon>
        <taxon>Pyrocystaceae</taxon>
        <taxon>Alexandrium</taxon>
    </lineage>
</organism>
<dbReference type="Gene3D" id="3.40.50.300">
    <property type="entry name" value="P-loop containing nucleotide triphosphate hydrolases"/>
    <property type="match status" value="2"/>
</dbReference>
<evidence type="ECO:0000259" key="3">
    <source>
        <dbReference type="SMART" id="SM00382"/>
    </source>
</evidence>
<accession>A0A7S4R314</accession>
<feature type="compositionally biased region" description="Gly residues" evidence="2">
    <location>
        <begin position="600"/>
        <end position="611"/>
    </location>
</feature>
<evidence type="ECO:0000256" key="1">
    <source>
        <dbReference type="ARBA" id="ARBA00007448"/>
    </source>
</evidence>
<dbReference type="InterPro" id="IPR050747">
    <property type="entry name" value="Mitochondrial_chaperone_BCS1"/>
</dbReference>
<dbReference type="GO" id="GO:0005524">
    <property type="term" value="F:ATP binding"/>
    <property type="evidence" value="ECO:0007669"/>
    <property type="project" value="InterPro"/>
</dbReference>
<feature type="region of interest" description="Disordered" evidence="2">
    <location>
        <begin position="595"/>
        <end position="622"/>
    </location>
</feature>
<dbReference type="InterPro" id="IPR003960">
    <property type="entry name" value="ATPase_AAA_CS"/>
</dbReference>
<dbReference type="InterPro" id="IPR003593">
    <property type="entry name" value="AAA+_ATPase"/>
</dbReference>
<gene>
    <name evidence="4" type="ORF">AMON00008_LOCUS28758</name>
</gene>
<dbReference type="EMBL" id="HBNR01041422">
    <property type="protein sequence ID" value="CAE4600427.1"/>
    <property type="molecule type" value="Transcribed_RNA"/>
</dbReference>